<protein>
    <submittedName>
        <fullName evidence="9">Cadherin-1</fullName>
    </submittedName>
</protein>
<dbReference type="InterPro" id="IPR015919">
    <property type="entry name" value="Cadherin-like_sf"/>
</dbReference>
<comment type="subcellular location">
    <subcellularLocation>
        <location evidence="1">Membrane</location>
    </subcellularLocation>
</comment>
<dbReference type="Proteomes" id="UP001652741">
    <property type="component" value="Chromosome ssa16"/>
</dbReference>
<dbReference type="GO" id="GO:0044331">
    <property type="term" value="P:cell-cell adhesion mediated by cadherin"/>
    <property type="evidence" value="ECO:0007669"/>
    <property type="project" value="TreeGrafter"/>
</dbReference>
<dbReference type="Gene3D" id="2.60.40.60">
    <property type="entry name" value="Cadherins"/>
    <property type="match status" value="1"/>
</dbReference>
<dbReference type="SUPFAM" id="SSF49313">
    <property type="entry name" value="Cadherin-like"/>
    <property type="match status" value="1"/>
</dbReference>
<dbReference type="GO" id="GO:0005912">
    <property type="term" value="C:adherens junction"/>
    <property type="evidence" value="ECO:0007669"/>
    <property type="project" value="TreeGrafter"/>
</dbReference>
<dbReference type="GO" id="GO:0034332">
    <property type="term" value="P:adherens junction organization"/>
    <property type="evidence" value="ECO:0007669"/>
    <property type="project" value="TreeGrafter"/>
</dbReference>
<dbReference type="GO" id="GO:0000902">
    <property type="term" value="P:cell morphogenesis"/>
    <property type="evidence" value="ECO:0007669"/>
    <property type="project" value="TreeGrafter"/>
</dbReference>
<dbReference type="GO" id="GO:0008013">
    <property type="term" value="F:beta-catenin binding"/>
    <property type="evidence" value="ECO:0007669"/>
    <property type="project" value="TreeGrafter"/>
</dbReference>
<dbReference type="Pfam" id="PF00028">
    <property type="entry name" value="Cadherin"/>
    <property type="match status" value="1"/>
</dbReference>
<sequence length="249" mass="28280">MLQFARSQFGFSFFLLQYTSSVPENQMPALVVVMAVTDADYPIHHPGGAGSELYRETPMASSTTPLDPLETRESSPPPRITMIWTMRVLLCSVCWWWWRMRWWSLVDSDLHVDSDLVLYTATDPDTTMTQTVRYRMASERSGWLSLNETTGQLQIRNPMDRESPFVTDGTYTALILAIDNGEVPATGTWSLVIKLEDVNDNAPTIDPLQPAAPVAGHLRQRPRRAQPFKTEQVGLSQKYWSARMNDSHE</sequence>
<dbReference type="InterPro" id="IPR020894">
    <property type="entry name" value="Cadherin_CS"/>
</dbReference>
<keyword evidence="2" id="KW-0677">Repeat</keyword>
<evidence type="ECO:0000256" key="6">
    <source>
        <dbReference type="SAM" id="MobiDB-lite"/>
    </source>
</evidence>
<dbReference type="GO" id="GO:0016477">
    <property type="term" value="P:cell migration"/>
    <property type="evidence" value="ECO:0007669"/>
    <property type="project" value="TreeGrafter"/>
</dbReference>
<evidence type="ECO:0000256" key="3">
    <source>
        <dbReference type="ARBA" id="ARBA00022837"/>
    </source>
</evidence>
<dbReference type="GeneID" id="106573515"/>
<dbReference type="PROSITE" id="PS50268">
    <property type="entry name" value="CADHERIN_2"/>
    <property type="match status" value="1"/>
</dbReference>
<reference evidence="9" key="1">
    <citation type="submission" date="2025-08" db="UniProtKB">
        <authorList>
            <consortium name="RefSeq"/>
        </authorList>
    </citation>
    <scope>IDENTIFICATION</scope>
</reference>
<evidence type="ECO:0000256" key="1">
    <source>
        <dbReference type="ARBA" id="ARBA00004370"/>
    </source>
</evidence>
<feature type="domain" description="Cadherin" evidence="7">
    <location>
        <begin position="119"/>
        <end position="205"/>
    </location>
</feature>
<dbReference type="SMART" id="SM00112">
    <property type="entry name" value="CA"/>
    <property type="match status" value="1"/>
</dbReference>
<dbReference type="GO" id="GO:0016339">
    <property type="term" value="P:calcium-dependent cell-cell adhesion via plasma membrane cell adhesion molecules"/>
    <property type="evidence" value="ECO:0007669"/>
    <property type="project" value="TreeGrafter"/>
</dbReference>
<proteinExistence type="predicted"/>
<dbReference type="GO" id="GO:0005737">
    <property type="term" value="C:cytoplasm"/>
    <property type="evidence" value="ECO:0007669"/>
    <property type="project" value="TreeGrafter"/>
</dbReference>
<dbReference type="GO" id="GO:0007043">
    <property type="term" value="P:cell-cell junction assembly"/>
    <property type="evidence" value="ECO:0007669"/>
    <property type="project" value="TreeGrafter"/>
</dbReference>
<dbReference type="KEGG" id="sasa:106573515"/>
<dbReference type="GO" id="GO:0005509">
    <property type="term" value="F:calcium ion binding"/>
    <property type="evidence" value="ECO:0007669"/>
    <property type="project" value="UniProtKB-UniRule"/>
</dbReference>
<dbReference type="GO" id="GO:0007156">
    <property type="term" value="P:homophilic cell adhesion via plasma membrane adhesion molecules"/>
    <property type="evidence" value="ECO:0007669"/>
    <property type="project" value="InterPro"/>
</dbReference>
<dbReference type="CDD" id="cd11304">
    <property type="entry name" value="Cadherin_repeat"/>
    <property type="match status" value="1"/>
</dbReference>
<dbReference type="PANTHER" id="PTHR24027">
    <property type="entry name" value="CADHERIN-23"/>
    <property type="match status" value="1"/>
</dbReference>
<gene>
    <name evidence="9" type="primary">si:dkey-30c15.12</name>
</gene>
<dbReference type="InterPro" id="IPR002126">
    <property type="entry name" value="Cadherin-like_dom"/>
</dbReference>
<dbReference type="GO" id="GO:0045296">
    <property type="term" value="F:cadherin binding"/>
    <property type="evidence" value="ECO:0007669"/>
    <property type="project" value="TreeGrafter"/>
</dbReference>
<organism evidence="8 9">
    <name type="scientific">Salmo salar</name>
    <name type="common">Atlantic salmon</name>
    <dbReference type="NCBI Taxonomy" id="8030"/>
    <lineage>
        <taxon>Eukaryota</taxon>
        <taxon>Metazoa</taxon>
        <taxon>Chordata</taxon>
        <taxon>Craniata</taxon>
        <taxon>Vertebrata</taxon>
        <taxon>Euteleostomi</taxon>
        <taxon>Actinopterygii</taxon>
        <taxon>Neopterygii</taxon>
        <taxon>Teleostei</taxon>
        <taxon>Protacanthopterygii</taxon>
        <taxon>Salmoniformes</taxon>
        <taxon>Salmonidae</taxon>
        <taxon>Salmoninae</taxon>
        <taxon>Salmo</taxon>
    </lineage>
</organism>
<accession>A0A1S3MMR8</accession>
<dbReference type="AlphaFoldDB" id="A0A1S3MMR8"/>
<evidence type="ECO:0000256" key="5">
    <source>
        <dbReference type="PROSITE-ProRule" id="PRU00043"/>
    </source>
</evidence>
<keyword evidence="4" id="KW-0472">Membrane</keyword>
<evidence type="ECO:0000313" key="9">
    <source>
        <dbReference type="RefSeq" id="XP_014004111.2"/>
    </source>
</evidence>
<evidence type="ECO:0000256" key="2">
    <source>
        <dbReference type="ARBA" id="ARBA00022737"/>
    </source>
</evidence>
<keyword evidence="8" id="KW-1185">Reference proteome</keyword>
<evidence type="ECO:0000313" key="8">
    <source>
        <dbReference type="Proteomes" id="UP001652741"/>
    </source>
</evidence>
<dbReference type="PROSITE" id="PS00232">
    <property type="entry name" value="CADHERIN_1"/>
    <property type="match status" value="1"/>
</dbReference>
<feature type="region of interest" description="Disordered" evidence="6">
    <location>
        <begin position="49"/>
        <end position="73"/>
    </location>
</feature>
<dbReference type="GO" id="GO:0016342">
    <property type="term" value="C:catenin complex"/>
    <property type="evidence" value="ECO:0007669"/>
    <property type="project" value="TreeGrafter"/>
</dbReference>
<dbReference type="PANTHER" id="PTHR24027:SF319">
    <property type="entry name" value="CADHERIN-1"/>
    <property type="match status" value="1"/>
</dbReference>
<dbReference type="InterPro" id="IPR039808">
    <property type="entry name" value="Cadherin"/>
</dbReference>
<evidence type="ECO:0000259" key="7">
    <source>
        <dbReference type="PROSITE" id="PS50268"/>
    </source>
</evidence>
<name>A0A1S3MMR8_SALSA</name>
<dbReference type="PRINTS" id="PR00205">
    <property type="entry name" value="CADHERIN"/>
</dbReference>
<evidence type="ECO:0000256" key="4">
    <source>
        <dbReference type="ARBA" id="ARBA00023136"/>
    </source>
</evidence>
<dbReference type="RefSeq" id="XP_014004111.2">
    <property type="nucleotide sequence ID" value="XM_014148636.2"/>
</dbReference>
<keyword evidence="3 5" id="KW-0106">Calcium</keyword>